<feature type="transmembrane region" description="Helical" evidence="2">
    <location>
        <begin position="1122"/>
        <end position="1142"/>
    </location>
</feature>
<dbReference type="GO" id="GO:0005886">
    <property type="term" value="C:plasma membrane"/>
    <property type="evidence" value="ECO:0007669"/>
    <property type="project" value="TreeGrafter"/>
</dbReference>
<dbReference type="PANTHER" id="PTHR32063">
    <property type="match status" value="1"/>
</dbReference>
<dbReference type="Gene3D" id="3.30.70.1440">
    <property type="entry name" value="Multidrug efflux transporter AcrB pore domain"/>
    <property type="match status" value="1"/>
</dbReference>
<dbReference type="Pfam" id="PF00873">
    <property type="entry name" value="ACR_tran"/>
    <property type="match status" value="2"/>
</dbReference>
<feature type="transmembrane region" description="Helical" evidence="2">
    <location>
        <begin position="1026"/>
        <end position="1045"/>
    </location>
</feature>
<feature type="transmembrane region" description="Helical" evidence="2">
    <location>
        <begin position="1052"/>
        <end position="1072"/>
    </location>
</feature>
<dbReference type="SUPFAM" id="SSF82866">
    <property type="entry name" value="Multidrug efflux transporter AcrB transmembrane domain"/>
    <property type="match status" value="2"/>
</dbReference>
<dbReference type="AlphaFoldDB" id="A0A7I9VJI8"/>
<feature type="transmembrane region" description="Helical" evidence="2">
    <location>
        <begin position="491"/>
        <end position="511"/>
    </location>
</feature>
<keyword evidence="2" id="KW-1133">Transmembrane helix</keyword>
<dbReference type="Gene3D" id="1.20.1640.10">
    <property type="entry name" value="Multidrug efflux transporter AcrB transmembrane domain"/>
    <property type="match status" value="3"/>
</dbReference>
<feature type="transmembrane region" description="Helical" evidence="2">
    <location>
        <begin position="1154"/>
        <end position="1178"/>
    </location>
</feature>
<dbReference type="InterPro" id="IPR027463">
    <property type="entry name" value="AcrB_DN_DC_subdom"/>
</dbReference>
<feature type="region of interest" description="Disordered" evidence="1">
    <location>
        <begin position="1195"/>
        <end position="1219"/>
    </location>
</feature>
<evidence type="ECO:0000313" key="4">
    <source>
        <dbReference type="Proteomes" id="UP000503640"/>
    </source>
</evidence>
<feature type="transmembrane region" description="Helical" evidence="2">
    <location>
        <begin position="1078"/>
        <end position="1102"/>
    </location>
</feature>
<feature type="transmembrane region" description="Helical" evidence="2">
    <location>
        <begin position="589"/>
        <end position="609"/>
    </location>
</feature>
<dbReference type="Gene3D" id="3.30.70.1430">
    <property type="entry name" value="Multidrug efflux transporter AcrB pore domain"/>
    <property type="match status" value="3"/>
</dbReference>
<dbReference type="Proteomes" id="UP000503640">
    <property type="component" value="Unassembled WGS sequence"/>
</dbReference>
<accession>A0A7I9VJI8</accession>
<feature type="transmembrane region" description="Helical" evidence="2">
    <location>
        <begin position="545"/>
        <end position="568"/>
    </location>
</feature>
<dbReference type="RefSeq" id="WP_176064081.1">
    <property type="nucleotide sequence ID" value="NZ_BJTG01000003.1"/>
</dbReference>
<sequence length="1219" mass="132339">MTHGPQNEQGRSNIARFFVRHRQVAWALLVLTLASGVAGYQKMPKRKDPDIPVRVGLAICPWPGIAADKVEELVTRKMEQSVSGNSKIEKIESTTRDGVAVLLVHLDESVSDTVEQFADIGQRVTHLTDLPNGAGPVTWVSDFGDTAALMLTVASPKVGEAELRIRGLALRRAIEQVRAGAPASERVTALYCFPPTVSAATVERPVSLFAAQALREGVAAEARPVSAAGCIGLDLATARTDAQLREYTGAFVRERLGNTDMHPDAWGPIFVRDPAHAPDRLAAVAGDLYTYRQLDDFSHEIERNLQSVLVSPVDRTPIVAKVTRSGVLPERIFVDYAQQRLAEAKLQPSHLVAALVGRNLTVPGGAFDTGDRHVVIDPNVRDRSFRDMDDLMLGSSTGGTPLRLRDLTTLSRGYESPPRYLNYLVARDRDGHWQRDRAITLAVQMRSGQQIGQFGDAVDQALQKLRRKFPPDLIIARTSDQPRQVKENIDLFMVSLYEAIVLVVAVSLLGFWSWRTALLIAASIPLTIAMSFGAMLFLGVDLQQVSIATLIIALGLLVDMPVVAGDAIQRELAEGTPRETAAWIGPTRLVRAIFFATLTNIVAYLPFLALSGDTGRFLHSLPIVMTVNLVAALIITFTFIPLIAFGIVHAPKKAERPIEERRRAGFTGWYSRTILAALGHRKLVLAGSLVILLAGGFVFSRLKTGFFPTDLQYLSYVDVWVPEDAPLSVTNAAAAEAERVIREEAEKFGKHHGHEDVLRTLTTFVGGAGPRFWFSIEPEQQQLNYAQILVEVTDKHFTRELVAPIQAALSRIPGARCDIRQLETGKPVGIPVSIRVSGEDVATLRKIAGEVSDALRAAPTSARVRDNWGPPGLLTHLAIDDDRANISGVSRLDVAASASAAVSGIPVGSFREGDRLIPIVARLRVEDRARLSDLANVYAFSSTSPHSVPIRQVARLERELRPSKMFRRNQVRTITVSAYPLPGSLPSEVLSAARPAIDAITARLPTGYRLQVGGEFDEQQKGFGELAVLMAASCALIYFALLLQFDSAVKPLLVFAAIPYGAVGAIVMLAVMRQSFGFMAFLGIASLVGVIVSHVIVLFDFIEEAHHRGAALEDALIEAGIVRLRPVMITVGATVLGLIPLAAHGGPLWEPLCYAQIGGLTIATFITLGLVPLLYTVFVRDLKIVQWEHAAAPEQEALAPTGTGPGQPPALTGRGRDTR</sequence>
<evidence type="ECO:0000256" key="1">
    <source>
        <dbReference type="SAM" id="MobiDB-lite"/>
    </source>
</evidence>
<dbReference type="PANTHER" id="PTHR32063:SF18">
    <property type="entry name" value="CATION EFFLUX SYSTEM PROTEIN"/>
    <property type="match status" value="1"/>
</dbReference>
<keyword evidence="4" id="KW-1185">Reference proteome</keyword>
<evidence type="ECO:0000256" key="2">
    <source>
        <dbReference type="SAM" id="Phobius"/>
    </source>
</evidence>
<dbReference type="Gene3D" id="3.30.2090.10">
    <property type="entry name" value="Multidrug efflux transporter AcrB TolC docking domain, DN and DC subdomains"/>
    <property type="match status" value="2"/>
</dbReference>
<dbReference type="InterPro" id="IPR001036">
    <property type="entry name" value="Acrflvin-R"/>
</dbReference>
<evidence type="ECO:0000313" key="3">
    <source>
        <dbReference type="EMBL" id="GEJ56571.1"/>
    </source>
</evidence>
<keyword evidence="2" id="KW-0472">Membrane</keyword>
<dbReference type="EMBL" id="BJTG01000003">
    <property type="protein sequence ID" value="GEJ56571.1"/>
    <property type="molecule type" value="Genomic_DNA"/>
</dbReference>
<feature type="transmembrane region" description="Helical" evidence="2">
    <location>
        <begin position="629"/>
        <end position="648"/>
    </location>
</feature>
<reference evidence="4" key="1">
    <citation type="journal article" date="2020" name="Appl. Environ. Microbiol.">
        <title>Diazotrophic Anaeromyxobacter Isolates from Soils.</title>
        <authorList>
            <person name="Masuda Y."/>
            <person name="Yamanaka H."/>
            <person name="Xu Z.X."/>
            <person name="Shiratori Y."/>
            <person name="Aono T."/>
            <person name="Amachi S."/>
            <person name="Senoo K."/>
            <person name="Itoh H."/>
        </authorList>
    </citation>
    <scope>NUCLEOTIDE SEQUENCE [LARGE SCALE GENOMIC DNA]</scope>
    <source>
        <strain evidence="4">R267</strain>
    </source>
</reference>
<comment type="caution">
    <text evidence="3">The sequence shown here is derived from an EMBL/GenBank/DDBJ whole genome shotgun (WGS) entry which is preliminary data.</text>
</comment>
<keyword evidence="2" id="KW-0812">Transmembrane</keyword>
<dbReference type="Gene3D" id="3.30.70.1320">
    <property type="entry name" value="Multidrug efflux transporter AcrB pore domain like"/>
    <property type="match status" value="2"/>
</dbReference>
<feature type="transmembrane region" description="Helical" evidence="2">
    <location>
        <begin position="518"/>
        <end position="539"/>
    </location>
</feature>
<proteinExistence type="predicted"/>
<protein>
    <submittedName>
        <fullName evidence="3">Multidrug transporter AcrB</fullName>
    </submittedName>
</protein>
<name>A0A7I9VJI8_9BACT</name>
<feature type="transmembrane region" description="Helical" evidence="2">
    <location>
        <begin position="683"/>
        <end position="702"/>
    </location>
</feature>
<dbReference type="SUPFAM" id="SSF82693">
    <property type="entry name" value="Multidrug efflux transporter AcrB pore domain, PN1, PN2, PC1 and PC2 subdomains"/>
    <property type="match status" value="2"/>
</dbReference>
<dbReference type="GO" id="GO:0042910">
    <property type="term" value="F:xenobiotic transmembrane transporter activity"/>
    <property type="evidence" value="ECO:0007669"/>
    <property type="project" value="TreeGrafter"/>
</dbReference>
<organism evidence="3 4">
    <name type="scientific">Anaeromyxobacter diazotrophicus</name>
    <dbReference type="NCBI Taxonomy" id="2590199"/>
    <lineage>
        <taxon>Bacteria</taxon>
        <taxon>Pseudomonadati</taxon>
        <taxon>Myxococcota</taxon>
        <taxon>Myxococcia</taxon>
        <taxon>Myxococcales</taxon>
        <taxon>Cystobacterineae</taxon>
        <taxon>Anaeromyxobacteraceae</taxon>
        <taxon>Anaeromyxobacter</taxon>
    </lineage>
</organism>
<gene>
    <name evidence="3" type="ORF">AMYX_13120</name>
</gene>
<dbReference type="SUPFAM" id="SSF82714">
    <property type="entry name" value="Multidrug efflux transporter AcrB TolC docking domain, DN and DC subdomains"/>
    <property type="match status" value="2"/>
</dbReference>